<dbReference type="GeneID" id="30989660"/>
<feature type="compositionally biased region" description="Polar residues" evidence="1">
    <location>
        <begin position="177"/>
        <end position="205"/>
    </location>
</feature>
<proteinExistence type="predicted"/>
<organism evidence="2 3">
    <name type="scientific">Cyberlindnera jadinii (strain ATCC 18201 / CBS 1600 / BCRC 20928 / JCM 3617 / NBRC 0987 / NRRL Y-1542)</name>
    <name type="common">Torula yeast</name>
    <name type="synonym">Candida utilis</name>
    <dbReference type="NCBI Taxonomy" id="983966"/>
    <lineage>
        <taxon>Eukaryota</taxon>
        <taxon>Fungi</taxon>
        <taxon>Dikarya</taxon>
        <taxon>Ascomycota</taxon>
        <taxon>Saccharomycotina</taxon>
        <taxon>Saccharomycetes</taxon>
        <taxon>Phaffomycetales</taxon>
        <taxon>Phaffomycetaceae</taxon>
        <taxon>Cyberlindnera</taxon>
    </lineage>
</organism>
<dbReference type="Proteomes" id="UP000094389">
    <property type="component" value="Unassembled WGS sequence"/>
</dbReference>
<sequence>MNRDNQEHGGTPHHNMGNMTYSNVHTSGSNANHSSLDYDSWVSSIQDGFFQATPMTSHILQQSTFMNSVGSSGSIPLGGINLLNTAGQPGVHDFNMDLALNTPERLYRDIINESPVLSRTPQIGRTPLRSLNMNMNISTPNFLKNIETTNFFNNNFGSATKTFTPLKNQLFASNEMFQTPRDTSKDNSGNIDSSPTTIQMNSSAVKESDAVPNVTKILPPSPTPGSMMGGYKPIPPNSSIPKMGCFKKIPTQEPPKKSSKNQKNSTIQIIMTDVNSFANNSKPTRSRKKKLTRSSTATNIGGSVKKKSSLKRTLSQPQAKIGTMIGKDTLVKTQTPVQSNVFENREDIPSLLKPKGQ</sequence>
<dbReference type="EMBL" id="KV453932">
    <property type="protein sequence ID" value="ODV73156.1"/>
    <property type="molecule type" value="Genomic_DNA"/>
</dbReference>
<dbReference type="RefSeq" id="XP_020070195.1">
    <property type="nucleotide sequence ID" value="XM_020215264.1"/>
</dbReference>
<keyword evidence="3" id="KW-1185">Reference proteome</keyword>
<feature type="region of interest" description="Disordered" evidence="1">
    <location>
        <begin position="177"/>
        <end position="210"/>
    </location>
</feature>
<evidence type="ECO:0000256" key="1">
    <source>
        <dbReference type="SAM" id="MobiDB-lite"/>
    </source>
</evidence>
<name>A0A1E4S0Y4_CYBJN</name>
<reference evidence="2 3" key="1">
    <citation type="journal article" date="2016" name="Proc. Natl. Acad. Sci. U.S.A.">
        <title>Comparative genomics of biotechnologically important yeasts.</title>
        <authorList>
            <person name="Riley R."/>
            <person name="Haridas S."/>
            <person name="Wolfe K.H."/>
            <person name="Lopes M.R."/>
            <person name="Hittinger C.T."/>
            <person name="Goeker M."/>
            <person name="Salamov A.A."/>
            <person name="Wisecaver J.H."/>
            <person name="Long T.M."/>
            <person name="Calvey C.H."/>
            <person name="Aerts A.L."/>
            <person name="Barry K.W."/>
            <person name="Choi C."/>
            <person name="Clum A."/>
            <person name="Coughlan A.Y."/>
            <person name="Deshpande S."/>
            <person name="Douglass A.P."/>
            <person name="Hanson S.J."/>
            <person name="Klenk H.-P."/>
            <person name="LaButti K.M."/>
            <person name="Lapidus A."/>
            <person name="Lindquist E.A."/>
            <person name="Lipzen A.M."/>
            <person name="Meier-Kolthoff J.P."/>
            <person name="Ohm R.A."/>
            <person name="Otillar R.P."/>
            <person name="Pangilinan J.L."/>
            <person name="Peng Y."/>
            <person name="Rokas A."/>
            <person name="Rosa C.A."/>
            <person name="Scheuner C."/>
            <person name="Sibirny A.A."/>
            <person name="Slot J.C."/>
            <person name="Stielow J.B."/>
            <person name="Sun H."/>
            <person name="Kurtzman C.P."/>
            <person name="Blackwell M."/>
            <person name="Grigoriev I.V."/>
            <person name="Jeffries T.W."/>
        </authorList>
    </citation>
    <scope>NUCLEOTIDE SEQUENCE [LARGE SCALE GENOMIC DNA]</scope>
    <source>
        <strain evidence="3">ATCC 18201 / CBS 1600 / BCRC 20928 / JCM 3617 / NBRC 0987 / NRRL Y-1542</strain>
    </source>
</reference>
<dbReference type="AlphaFoldDB" id="A0A1E4S0Y4"/>
<gene>
    <name evidence="2" type="ORF">CYBJADRAFT_168208</name>
</gene>
<protein>
    <submittedName>
        <fullName evidence="2">Uncharacterized protein</fullName>
    </submittedName>
</protein>
<accession>A0A1E4S0Y4</accession>
<feature type="region of interest" description="Disordered" evidence="1">
    <location>
        <begin position="1"/>
        <end position="28"/>
    </location>
</feature>
<feature type="compositionally biased region" description="Polar residues" evidence="1">
    <location>
        <begin position="17"/>
        <end position="28"/>
    </location>
</feature>
<dbReference type="OrthoDB" id="3981138at2759"/>
<feature type="region of interest" description="Disordered" evidence="1">
    <location>
        <begin position="277"/>
        <end position="318"/>
    </location>
</feature>
<evidence type="ECO:0000313" key="2">
    <source>
        <dbReference type="EMBL" id="ODV73156.1"/>
    </source>
</evidence>
<evidence type="ECO:0000313" key="3">
    <source>
        <dbReference type="Proteomes" id="UP000094389"/>
    </source>
</evidence>